<accession>W6JPN6</accession>
<name>W6JPN6_9POXV</name>
<sequence>MIEISEEFLRFILNIYNKRFIQNSVNNLFDYIYLDNFNRLIKTLDLFFNKMNIKYKLYEPISLWEIDNIKIKIKALYKNNIINIYIHKDLMNTLINLVKMYKKQILY</sequence>
<dbReference type="KEGG" id="vg:18263663"/>
<reference evidence="1 2" key="1">
    <citation type="journal article" date="2014" name="Virology">
        <title>The complete genome sequence of the Alphaentomopoxvirus Anomala cuprea entomopoxvirus, including its terminal hairpin loop sequences, suggests a potentially unique mode of apoptosis inhibition and mode of DNA replication.</title>
        <authorList>
            <person name="Mitsuhashi W."/>
            <person name="Miyamoto K."/>
            <person name="Wada S."/>
        </authorList>
    </citation>
    <scope>NUCLEOTIDE SEQUENCE [LARGE SCALE GENOMIC DNA]</scope>
    <source>
        <strain evidence="1">CV6M</strain>
    </source>
</reference>
<dbReference type="RefSeq" id="YP_009001707.1">
    <property type="nucleotide sequence ID" value="NC_023426.1"/>
</dbReference>
<dbReference type="GeneID" id="18263663"/>
<organism evidence="1 2">
    <name type="scientific">Alphaentomopoxvirus acuprea</name>
    <dbReference type="NCBI Taxonomy" id="62099"/>
    <lineage>
        <taxon>Viruses</taxon>
        <taxon>Varidnaviria</taxon>
        <taxon>Bamfordvirae</taxon>
        <taxon>Nucleocytoviricota</taxon>
        <taxon>Pokkesviricetes</taxon>
        <taxon>Chitovirales</taxon>
        <taxon>Poxviridae</taxon>
        <taxon>Entomopoxvirinae</taxon>
        <taxon>Alphaentomopoxvirus</taxon>
    </lineage>
</organism>
<protein>
    <submittedName>
        <fullName evidence="1">Uncharacterized protein</fullName>
    </submittedName>
</protein>
<proteinExistence type="predicted"/>
<evidence type="ECO:0000313" key="2">
    <source>
        <dbReference type="Proteomes" id="UP000174145"/>
    </source>
</evidence>
<dbReference type="EMBL" id="AP013055">
    <property type="protein sequence ID" value="BAO49594.1"/>
    <property type="molecule type" value="Genomic_DNA"/>
</dbReference>
<dbReference type="Proteomes" id="UP000174145">
    <property type="component" value="Segment"/>
</dbReference>
<keyword evidence="2" id="KW-1185">Reference proteome</keyword>
<evidence type="ECO:0000313" key="1">
    <source>
        <dbReference type="EMBL" id="BAO49594.1"/>
    </source>
</evidence>